<dbReference type="EMBL" id="JAIWYP010000013">
    <property type="protein sequence ID" value="KAH3721546.1"/>
    <property type="molecule type" value="Genomic_DNA"/>
</dbReference>
<evidence type="ECO:0000313" key="1">
    <source>
        <dbReference type="EMBL" id="KAH3721546.1"/>
    </source>
</evidence>
<organism evidence="1 2">
    <name type="scientific">Dreissena polymorpha</name>
    <name type="common">Zebra mussel</name>
    <name type="synonym">Mytilus polymorpha</name>
    <dbReference type="NCBI Taxonomy" id="45954"/>
    <lineage>
        <taxon>Eukaryota</taxon>
        <taxon>Metazoa</taxon>
        <taxon>Spiralia</taxon>
        <taxon>Lophotrochozoa</taxon>
        <taxon>Mollusca</taxon>
        <taxon>Bivalvia</taxon>
        <taxon>Autobranchia</taxon>
        <taxon>Heteroconchia</taxon>
        <taxon>Euheterodonta</taxon>
        <taxon>Imparidentia</taxon>
        <taxon>Neoheterodontei</taxon>
        <taxon>Myida</taxon>
        <taxon>Dreissenoidea</taxon>
        <taxon>Dreissenidae</taxon>
        <taxon>Dreissena</taxon>
    </lineage>
</organism>
<gene>
    <name evidence="1" type="ORF">DPMN_064475</name>
</gene>
<proteinExistence type="predicted"/>
<comment type="caution">
    <text evidence="1">The sequence shown here is derived from an EMBL/GenBank/DDBJ whole genome shotgun (WGS) entry which is preliminary data.</text>
</comment>
<name>A0A9D4CDF3_DREPO</name>
<dbReference type="Proteomes" id="UP000828390">
    <property type="component" value="Unassembled WGS sequence"/>
</dbReference>
<dbReference type="AlphaFoldDB" id="A0A9D4CDF3"/>
<reference evidence="1" key="1">
    <citation type="journal article" date="2019" name="bioRxiv">
        <title>The Genome of the Zebra Mussel, Dreissena polymorpha: A Resource for Invasive Species Research.</title>
        <authorList>
            <person name="McCartney M.A."/>
            <person name="Auch B."/>
            <person name="Kono T."/>
            <person name="Mallez S."/>
            <person name="Zhang Y."/>
            <person name="Obille A."/>
            <person name="Becker A."/>
            <person name="Abrahante J.E."/>
            <person name="Garbe J."/>
            <person name="Badalamenti J.P."/>
            <person name="Herman A."/>
            <person name="Mangelson H."/>
            <person name="Liachko I."/>
            <person name="Sullivan S."/>
            <person name="Sone E.D."/>
            <person name="Koren S."/>
            <person name="Silverstein K.A.T."/>
            <person name="Beckman K.B."/>
            <person name="Gohl D.M."/>
        </authorList>
    </citation>
    <scope>NUCLEOTIDE SEQUENCE</scope>
    <source>
        <strain evidence="1">Duluth1</strain>
        <tissue evidence="1">Whole animal</tissue>
    </source>
</reference>
<reference evidence="1" key="2">
    <citation type="submission" date="2020-11" db="EMBL/GenBank/DDBJ databases">
        <authorList>
            <person name="McCartney M.A."/>
            <person name="Auch B."/>
            <person name="Kono T."/>
            <person name="Mallez S."/>
            <person name="Becker A."/>
            <person name="Gohl D.M."/>
            <person name="Silverstein K.A.T."/>
            <person name="Koren S."/>
            <person name="Bechman K.B."/>
            <person name="Herman A."/>
            <person name="Abrahante J.E."/>
            <person name="Garbe J."/>
        </authorList>
    </citation>
    <scope>NUCLEOTIDE SEQUENCE</scope>
    <source>
        <strain evidence="1">Duluth1</strain>
        <tissue evidence="1">Whole animal</tissue>
    </source>
</reference>
<sequence>MTSADEEYQLLDEYNVDILAESAVSKFDRESLSSEQIDSAVELPLGVSGST</sequence>
<accession>A0A9D4CDF3</accession>
<evidence type="ECO:0000313" key="2">
    <source>
        <dbReference type="Proteomes" id="UP000828390"/>
    </source>
</evidence>
<keyword evidence="2" id="KW-1185">Reference proteome</keyword>
<protein>
    <submittedName>
        <fullName evidence="1">Uncharacterized protein</fullName>
    </submittedName>
</protein>